<geneLocation type="mitochondrion" evidence="4"/>
<dbReference type="InterPro" id="IPR001457">
    <property type="entry name" value="NADH_UbQ/plastoQ_OxRdtase_su6"/>
</dbReference>
<keyword evidence="2" id="KW-0679">Respiratory chain</keyword>
<sequence length="167" mass="18609">MSLLLTCSWWLSLVFVLPMATQPLSLGLCIMSLSITLCLFISFSATSWYAYILFLIYVGGLLVMFAYVSALMPNNKFSGHFFPVLILLSLLFLMIFSALYFMDLSDLSWQNTLSATKARHHLGGFLMDPKTISITIILGLILLLNLVAVVKICNPSEKSGPLRPHKP</sequence>
<protein>
    <recommendedName>
        <fullName evidence="1 2">NADH-ubiquinone oxidoreductase chain 6</fullName>
        <ecNumber evidence="2">7.1.1.2</ecNumber>
    </recommendedName>
</protein>
<comment type="catalytic activity">
    <reaction evidence="2">
        <text>a ubiquinone + NADH + 5 H(+)(in) = a ubiquinol + NAD(+) + 4 H(+)(out)</text>
        <dbReference type="Rhea" id="RHEA:29091"/>
        <dbReference type="Rhea" id="RHEA-COMP:9565"/>
        <dbReference type="Rhea" id="RHEA-COMP:9566"/>
        <dbReference type="ChEBI" id="CHEBI:15378"/>
        <dbReference type="ChEBI" id="CHEBI:16389"/>
        <dbReference type="ChEBI" id="CHEBI:17976"/>
        <dbReference type="ChEBI" id="CHEBI:57540"/>
        <dbReference type="ChEBI" id="CHEBI:57945"/>
        <dbReference type="EC" id="7.1.1.2"/>
    </reaction>
</comment>
<evidence type="ECO:0000256" key="2">
    <source>
        <dbReference type="RuleBase" id="RU004430"/>
    </source>
</evidence>
<keyword evidence="2" id="KW-0830">Ubiquinone</keyword>
<dbReference type="AlphaFoldDB" id="A0A1D8MGK4"/>
<keyword evidence="2 4" id="KW-0496">Mitochondrion</keyword>
<evidence type="ECO:0000256" key="1">
    <source>
        <dbReference type="ARBA" id="ARBA00021095"/>
    </source>
</evidence>
<feature type="transmembrane region" description="Helical" evidence="2">
    <location>
        <begin position="132"/>
        <end position="153"/>
    </location>
</feature>
<keyword evidence="3" id="KW-0732">Signal</keyword>
<reference evidence="4" key="1">
    <citation type="journal article" date="2016" name="J. Molluscan Stud.">
        <title>Eight new mitogenomes for exploring the phylogeny and classification of Vetigastropoda.</title>
        <authorList>
            <person name="Lee H."/>
            <person name="Samadi S."/>
            <person name="Puillandre N."/>
            <person name="Tsai M.-H."/>
            <person name="Dai C.-F."/>
            <person name="Chen W.-J."/>
        </authorList>
    </citation>
    <scope>NUCLEOTIDE SEQUENCE</scope>
</reference>
<keyword evidence="2" id="KW-0813">Transport</keyword>
<dbReference type="EC" id="7.1.1.2" evidence="2"/>
<feature type="chain" id="PRO_5009109982" description="NADH-ubiquinone oxidoreductase chain 6" evidence="3">
    <location>
        <begin position="22"/>
        <end position="167"/>
    </location>
</feature>
<feature type="signal peptide" evidence="3">
    <location>
        <begin position="1"/>
        <end position="21"/>
    </location>
</feature>
<feature type="transmembrane region" description="Helical" evidence="2">
    <location>
        <begin position="81"/>
        <end position="102"/>
    </location>
</feature>
<keyword evidence="2" id="KW-0520">NAD</keyword>
<organism evidence="4">
    <name type="scientific">Phasianella australis</name>
    <dbReference type="NCBI Taxonomy" id="335753"/>
    <lineage>
        <taxon>Eukaryota</taxon>
        <taxon>Metazoa</taxon>
        <taxon>Spiralia</taxon>
        <taxon>Lophotrochozoa</taxon>
        <taxon>Mollusca</taxon>
        <taxon>Gastropoda</taxon>
        <taxon>Vetigastropoda</taxon>
        <taxon>Trochida</taxon>
        <taxon>Trochoidea</taxon>
        <taxon>Phasianellidae</taxon>
        <taxon>Phasianella</taxon>
    </lineage>
</organism>
<accession>A0A1D8MGK4</accession>
<dbReference type="Pfam" id="PF00499">
    <property type="entry name" value="Oxidored_q3"/>
    <property type="match status" value="1"/>
</dbReference>
<proteinExistence type="inferred from homology"/>
<keyword evidence="2" id="KW-0472">Membrane</keyword>
<comment type="similarity">
    <text evidence="2">Belongs to the complex I subunit 6 family.</text>
</comment>
<dbReference type="EMBL" id="KX298888">
    <property type="protein sequence ID" value="AOV83582.1"/>
    <property type="molecule type" value="Genomic_DNA"/>
</dbReference>
<dbReference type="GO" id="GO:0008137">
    <property type="term" value="F:NADH dehydrogenase (ubiquinone) activity"/>
    <property type="evidence" value="ECO:0007669"/>
    <property type="project" value="UniProtKB-UniRule"/>
</dbReference>
<feature type="transmembrane region" description="Helical" evidence="2">
    <location>
        <begin position="49"/>
        <end position="69"/>
    </location>
</feature>
<name>A0A1D8MGK4_9VEST</name>
<keyword evidence="2" id="KW-1278">Translocase</keyword>
<gene>
    <name evidence="4" type="primary">ND6</name>
</gene>
<keyword evidence="2" id="KW-0249">Electron transport</keyword>
<evidence type="ECO:0000313" key="4">
    <source>
        <dbReference type="EMBL" id="AOV83582.1"/>
    </source>
</evidence>
<evidence type="ECO:0000256" key="3">
    <source>
        <dbReference type="SAM" id="SignalP"/>
    </source>
</evidence>
<comment type="function">
    <text evidence="2">Core subunit of the mitochondrial membrane respiratory chain NADH dehydrogenase (Complex I) which catalyzes electron transfer from NADH through the respiratory chain, using ubiquinone as an electron acceptor. Essential for the catalytic activity and assembly of complex I.</text>
</comment>
<keyword evidence="2" id="KW-1133">Transmembrane helix</keyword>
<dbReference type="GO" id="GO:0031966">
    <property type="term" value="C:mitochondrial membrane"/>
    <property type="evidence" value="ECO:0007669"/>
    <property type="project" value="UniProtKB-SubCell"/>
</dbReference>
<comment type="subcellular location">
    <subcellularLocation>
        <location evidence="2">Mitochondrion membrane</location>
        <topology evidence="2">Multi-pass membrane protein</topology>
    </subcellularLocation>
</comment>
<keyword evidence="2" id="KW-0812">Transmembrane</keyword>